<dbReference type="InterPro" id="IPR018998">
    <property type="entry name" value="EndoU_C"/>
</dbReference>
<dbReference type="GO" id="GO:0016787">
    <property type="term" value="F:hydrolase activity"/>
    <property type="evidence" value="ECO:0007669"/>
    <property type="project" value="UniProtKB-KW"/>
</dbReference>
<evidence type="ECO:0000256" key="8">
    <source>
        <dbReference type="ARBA" id="ARBA00022824"/>
    </source>
</evidence>
<evidence type="ECO:0000256" key="5">
    <source>
        <dbReference type="ARBA" id="ARBA00022679"/>
    </source>
</evidence>
<dbReference type="Pfam" id="PF03901">
    <property type="entry name" value="Glyco_transf_22"/>
    <property type="match status" value="1"/>
</dbReference>
<keyword evidence="7" id="KW-0378">Hydrolase</keyword>
<feature type="transmembrane region" description="Helical" evidence="13">
    <location>
        <begin position="159"/>
        <end position="185"/>
    </location>
</feature>
<evidence type="ECO:0000256" key="1">
    <source>
        <dbReference type="ARBA" id="ARBA00004477"/>
    </source>
</evidence>
<dbReference type="GO" id="GO:0052917">
    <property type="term" value="F:dol-P-Man:Man(7)GlcNAc(2)-PP-Dol alpha-1,6-mannosyltransferase activity"/>
    <property type="evidence" value="ECO:0007669"/>
    <property type="project" value="UniProtKB-EC"/>
</dbReference>
<feature type="signal peptide" evidence="14">
    <location>
        <begin position="1"/>
        <end position="21"/>
    </location>
</feature>
<dbReference type="AlphaFoldDB" id="A0A4Y7NLT4"/>
<evidence type="ECO:0000256" key="13">
    <source>
        <dbReference type="RuleBase" id="RU363075"/>
    </source>
</evidence>
<dbReference type="PANTHER" id="PTHR22760:SF1">
    <property type="entry name" value="DOL-P-MAN:MAN(7)GLCNAC(2)-PP-DOL ALPHA-1,6-MANNOSYLTRANSFERASE"/>
    <property type="match status" value="1"/>
</dbReference>
<evidence type="ECO:0000256" key="6">
    <source>
        <dbReference type="ARBA" id="ARBA00022692"/>
    </source>
</evidence>
<protein>
    <recommendedName>
        <fullName evidence="13">Mannosyltransferase</fullName>
        <ecNumber evidence="13">2.4.1.-</ecNumber>
    </recommendedName>
</protein>
<dbReference type="Pfam" id="PF09412">
    <property type="entry name" value="XendoU"/>
    <property type="match status" value="1"/>
</dbReference>
<keyword evidence="8 13" id="KW-0256">Endoplasmic reticulum</keyword>
<feature type="transmembrane region" description="Helical" evidence="13">
    <location>
        <begin position="82"/>
        <end position="102"/>
    </location>
</feature>
<dbReference type="PANTHER" id="PTHR22760">
    <property type="entry name" value="GLYCOSYLTRANSFERASE"/>
    <property type="match status" value="1"/>
</dbReference>
<dbReference type="GO" id="GO:0004521">
    <property type="term" value="F:RNA endonuclease activity"/>
    <property type="evidence" value="ECO:0007669"/>
    <property type="project" value="InterPro"/>
</dbReference>
<name>A0A4Y7NLT4_9CRUS</name>
<feature type="transmembrane region" description="Helical" evidence="13">
    <location>
        <begin position="248"/>
        <end position="270"/>
    </location>
</feature>
<comment type="catalytic activity">
    <reaction evidence="12">
        <text>an alpha-D-Man-(1-&gt;2)-alpha-D-Man-(1-&gt;2)-alpha-D-Man-(1-&gt;3)-[alpha-D-Man-(1-&gt;2)-alpha-D-Man-(1-&gt;3)-alpha-D-Man-(1-&gt;6)]-beta-D-Man-(1-&gt;4)-beta-D-GlcNAc-(1-&gt;4)-alpha-D-GlcNAc-diphospho-di-trans,poly-cis-dolichol + a di-trans,poly-cis-dolichyl beta-D-mannosyl phosphate = an alpha-D-Man-(1-&gt;2)-alpha-D-Man-(1-&gt;2)-alpha-D-Man-(1-&gt;3)-[alpha-D-Man-(1-&gt;2)-alpha-D-Man-(1-&gt;3)-[alpha-D-Man-(1-&gt;6)]-alpha-D-Man-(1-&gt;6)]-beta-D-Man-(1-&gt;4)-beta-D-GlcNAc-(1-&gt;4)-alpha-D-GlcNAc-diphospho-di-trans,poly-cis-dolichol + a di-trans,poly-cis-dolichyl phosphate + H(+)</text>
        <dbReference type="Rhea" id="RHEA:29535"/>
        <dbReference type="Rhea" id="RHEA-COMP:19498"/>
        <dbReference type="Rhea" id="RHEA-COMP:19501"/>
        <dbReference type="Rhea" id="RHEA-COMP:19518"/>
        <dbReference type="Rhea" id="RHEA-COMP:19519"/>
        <dbReference type="ChEBI" id="CHEBI:15378"/>
        <dbReference type="ChEBI" id="CHEBI:57683"/>
        <dbReference type="ChEBI" id="CHEBI:58211"/>
        <dbReference type="ChEBI" id="CHEBI:132517"/>
        <dbReference type="ChEBI" id="CHEBI:132519"/>
        <dbReference type="EC" id="2.4.1.260"/>
    </reaction>
    <physiologicalReaction direction="left-to-right" evidence="12">
        <dbReference type="Rhea" id="RHEA:29536"/>
    </physiologicalReaction>
</comment>
<organism evidence="16">
    <name type="scientific">Scapholeberis mucronata</name>
    <dbReference type="NCBI Taxonomy" id="202097"/>
    <lineage>
        <taxon>Eukaryota</taxon>
        <taxon>Metazoa</taxon>
        <taxon>Ecdysozoa</taxon>
        <taxon>Arthropoda</taxon>
        <taxon>Crustacea</taxon>
        <taxon>Branchiopoda</taxon>
        <taxon>Diplostraca</taxon>
        <taxon>Cladocera</taxon>
        <taxon>Anomopoda</taxon>
        <taxon>Daphniidae</taxon>
        <taxon>Scapholeberis</taxon>
    </lineage>
</organism>
<feature type="transmembrane region" description="Helical" evidence="13">
    <location>
        <begin position="333"/>
        <end position="354"/>
    </location>
</feature>
<keyword evidence="4 13" id="KW-0328">Glycosyltransferase</keyword>
<dbReference type="EC" id="2.4.1.-" evidence="13"/>
<dbReference type="InterPro" id="IPR005599">
    <property type="entry name" value="GPI_mannosylTrfase"/>
</dbReference>
<comment type="similarity">
    <text evidence="3 13">Belongs to the glycosyltransferase 22 family.</text>
</comment>
<keyword evidence="10 13" id="KW-0472">Membrane</keyword>
<feature type="domain" description="EndoU" evidence="15">
    <location>
        <begin position="589"/>
        <end position="852"/>
    </location>
</feature>
<comment type="function">
    <text evidence="11">Mannosyltransferase that operates in the biosynthetic pathway of dolichol-linked oligosaccharides, the glycan precursors employed in protein asparagine (N)-glycosylation. The assembly of dolichol-linked oligosaccharides begins on the cytosolic side of the endoplasmic reticulum membrane and finishes in its lumen. The sequential addition of sugars to dolichol pyrophosphate produces dolichol-linked oligosaccharides containing fourteen sugars, including two GlcNAcs, nine mannoses and three glucoses. Once assembled, the oligosaccharide is transferred from the lipid to nascent proteins by oligosaccharyltransferases. In the lumen of the endoplasmic reticulum, adds the eighth mannose residue in an alpha-1,6 linkage onto Man(7)GlcNAc(2)-PP-dolichol to produce Man(8)GlcNAc(2)-PP-dolichol.</text>
</comment>
<feature type="transmembrane region" description="Helical" evidence="13">
    <location>
        <begin position="301"/>
        <end position="321"/>
    </location>
</feature>
<evidence type="ECO:0000313" key="16">
    <source>
        <dbReference type="EMBL" id="SVE93564.1"/>
    </source>
</evidence>
<evidence type="ECO:0000256" key="11">
    <source>
        <dbReference type="ARBA" id="ARBA00044721"/>
    </source>
</evidence>
<feature type="transmembrane region" description="Helical" evidence="13">
    <location>
        <begin position="197"/>
        <end position="220"/>
    </location>
</feature>
<dbReference type="SUPFAM" id="SSF142877">
    <property type="entry name" value="EndoU-like"/>
    <property type="match status" value="1"/>
</dbReference>
<keyword evidence="14" id="KW-0732">Signal</keyword>
<evidence type="ECO:0000256" key="10">
    <source>
        <dbReference type="ARBA" id="ARBA00023136"/>
    </source>
</evidence>
<reference evidence="16" key="1">
    <citation type="submission" date="2018-08" db="EMBL/GenBank/DDBJ databases">
        <authorList>
            <person name="Cornetti L."/>
        </authorList>
    </citation>
    <scope>NUCLEOTIDE SEQUENCE</scope>
    <source>
        <strain evidence="16">BE-ASS</strain>
    </source>
</reference>
<keyword evidence="9 13" id="KW-1133">Transmembrane helix</keyword>
<gene>
    <name evidence="16" type="primary">EOG090X04MD</name>
</gene>
<feature type="transmembrane region" description="Helical" evidence="13">
    <location>
        <begin position="56"/>
        <end position="75"/>
    </location>
</feature>
<feature type="transmembrane region" description="Helical" evidence="13">
    <location>
        <begin position="136"/>
        <end position="153"/>
    </location>
</feature>
<dbReference type="CDD" id="cd21159">
    <property type="entry name" value="XendoU"/>
    <property type="match status" value="1"/>
</dbReference>
<dbReference type="GO" id="GO:0006487">
    <property type="term" value="P:protein N-linked glycosylation"/>
    <property type="evidence" value="ECO:0007669"/>
    <property type="project" value="TreeGrafter"/>
</dbReference>
<dbReference type="GO" id="GO:0005789">
    <property type="term" value="C:endoplasmic reticulum membrane"/>
    <property type="evidence" value="ECO:0007669"/>
    <property type="project" value="UniProtKB-SubCell"/>
</dbReference>
<comment type="subcellular location">
    <subcellularLocation>
        <location evidence="1 13">Endoplasmic reticulum membrane</location>
        <topology evidence="1 13">Multi-pass membrane protein</topology>
    </subcellularLocation>
</comment>
<feature type="transmembrane region" description="Helical" evidence="13">
    <location>
        <begin position="114"/>
        <end position="131"/>
    </location>
</feature>
<dbReference type="EMBL" id="LR023945">
    <property type="protein sequence ID" value="SVE93564.1"/>
    <property type="molecule type" value="mRNA"/>
</dbReference>
<dbReference type="InterPro" id="IPR037227">
    <property type="entry name" value="EndoU-like"/>
</dbReference>
<comment type="pathway">
    <text evidence="2">Protein modification; protein glycosylation.</text>
</comment>
<keyword evidence="5" id="KW-0808">Transferase</keyword>
<evidence type="ECO:0000256" key="12">
    <source>
        <dbReference type="ARBA" id="ARBA00048899"/>
    </source>
</evidence>
<evidence type="ECO:0000256" key="14">
    <source>
        <dbReference type="SAM" id="SignalP"/>
    </source>
</evidence>
<keyword evidence="6 13" id="KW-0812">Transmembrane</keyword>
<evidence type="ECO:0000256" key="7">
    <source>
        <dbReference type="ARBA" id="ARBA00022801"/>
    </source>
</evidence>
<accession>A0A4Y7NLT4</accession>
<evidence type="ECO:0000256" key="2">
    <source>
        <dbReference type="ARBA" id="ARBA00004922"/>
    </source>
</evidence>
<proteinExistence type="evidence at transcript level"/>
<evidence type="ECO:0000259" key="15">
    <source>
        <dbReference type="PROSITE" id="PS51959"/>
    </source>
</evidence>
<dbReference type="UniPathway" id="UPA00378"/>
<feature type="transmembrane region" description="Helical" evidence="13">
    <location>
        <begin position="277"/>
        <end position="295"/>
    </location>
</feature>
<evidence type="ECO:0000256" key="9">
    <source>
        <dbReference type="ARBA" id="ARBA00022989"/>
    </source>
</evidence>
<feature type="chain" id="PRO_5021338622" description="Mannosyltransferase" evidence="14">
    <location>
        <begin position="22"/>
        <end position="852"/>
    </location>
</feature>
<dbReference type="PROSITE" id="PS51959">
    <property type="entry name" value="ENDOU"/>
    <property type="match status" value="1"/>
</dbReference>
<evidence type="ECO:0000256" key="3">
    <source>
        <dbReference type="ARBA" id="ARBA00007063"/>
    </source>
</evidence>
<evidence type="ECO:0000256" key="4">
    <source>
        <dbReference type="ARBA" id="ARBA00022676"/>
    </source>
</evidence>
<sequence>MDWLLVLASFVHLLLCPFTKVEESFNLQAIHDILYHQTDTDKYDHHEFPGVVPRSFIGPIVVSAFAAPFVAITNAMESPKLVSLYIARCTIGGLVLWPLIMLKKRIGETLGQGTATWFILITISQFHFMYYLSRPLPNIMVLPLVLLAYNYWLSQQHHKFIACSAAAILIFRGELAILLGLILIGELITRRLSLAKTVIFAVPSGMFFLGLTITVDTLLWRRILWPEGEVLWFNIVLNKSHEWGTSPFLWYFYSAIPRAMGTSLALMLLGVILERRVLTLIAPPILFVLAYSFLPHKELRFIIYVFPLLNVAAAAACSRLWENRRKSKWRGLLALIAIGHLVANLMMTGFLIMASRVNYPGGEALSLLHKLEPAESNVTVHIDTLAAQTGVSRFGELHNHWMYDKTENLKPGSPQLRMFTHLIVDAKSKHAYNLRPYSETHEILGHVEGFSHIRSSYHHFPPIRIKTKPCLFLLKNKKPPLEPDFAFTLKNHVVEEVEESTVPAELDFEFSNHFENDGILPCNSTEAPMKDNPPDLFLITEVSEYLEKFLSGFDFSQLRTIKMKIMLVLSILGLLVTNHQAQTIGQNVTDAELMTISQELHQNDANAVNGIVLNLQSTTKSGVTTDKAPLALFSQLPSDALNGPTIKALLALFDNYDSNCLNTEVVTAQEQAENTAFLDAILATTVMQKAHQFLSSRGWVSSDVATFKEYLRQIWMGNYNRGGGFESSSGFEHIFLGELDGTTIQGYHGWIKYYLDELAGKVNYLGYISKTNLGVSSLIEIPMSWNGVFKPINSISVAGSPEIELALATICFITRPNVRCPLAGADGTPYAYQTYTYTSKGKTFVGSAYPTR</sequence>